<reference evidence="3" key="1">
    <citation type="submission" date="2015-09" db="EMBL/GenBank/DDBJ databases">
        <title>De novo assembly of Pectinophora gossypiella (Pink Bollworm) gut transcriptome.</title>
        <authorList>
            <person name="Tassone E.E."/>
        </authorList>
    </citation>
    <scope>NUCLEOTIDE SEQUENCE</scope>
</reference>
<organism evidence="3">
    <name type="scientific">Pectinophora gossypiella</name>
    <name type="common">Cotton pink bollworm</name>
    <name type="synonym">Depressaria gossypiella</name>
    <dbReference type="NCBI Taxonomy" id="13191"/>
    <lineage>
        <taxon>Eukaryota</taxon>
        <taxon>Metazoa</taxon>
        <taxon>Ecdysozoa</taxon>
        <taxon>Arthropoda</taxon>
        <taxon>Hexapoda</taxon>
        <taxon>Insecta</taxon>
        <taxon>Pterygota</taxon>
        <taxon>Neoptera</taxon>
        <taxon>Endopterygota</taxon>
        <taxon>Lepidoptera</taxon>
        <taxon>Glossata</taxon>
        <taxon>Ditrysia</taxon>
        <taxon>Gelechioidea</taxon>
        <taxon>Gelechiidae</taxon>
        <taxon>Apatetrinae</taxon>
        <taxon>Pectinophora</taxon>
    </lineage>
</organism>
<dbReference type="AlphaFoldDB" id="A0A1E1WFF4"/>
<keyword evidence="2" id="KW-0732">Signal</keyword>
<dbReference type="EMBL" id="GDQN01005335">
    <property type="protein sequence ID" value="JAT85719.1"/>
    <property type="molecule type" value="Transcribed_RNA"/>
</dbReference>
<protein>
    <submittedName>
        <fullName evidence="3">Uncharacterized protein</fullName>
    </submittedName>
</protein>
<proteinExistence type="predicted"/>
<evidence type="ECO:0000256" key="2">
    <source>
        <dbReference type="SAM" id="SignalP"/>
    </source>
</evidence>
<evidence type="ECO:0000256" key="1">
    <source>
        <dbReference type="SAM" id="MobiDB-lite"/>
    </source>
</evidence>
<accession>A0A1E1WFF4</accession>
<sequence>MAFMKVLMLGVVVAVAQVSAEAAPGFAVAGSWAGWPGMNGIQMPMIQIPMFQMPAIPMLKPADIASVQAKPGQTFNGISVQSSSVLSRDGSGKVIREQSATILTNDGNVVKEYKVGNNPPDVKESIVPPVPDTDFEFPEMDMDFPKMPEMKFKEIKMPEMKFPKMPEMKFPEIPKIDPITTHGLRNHLPEKGENFVGYATSSFSSSSDVNGVKSSIGGSNVILNNNGKVDEENIRFQGGDKRKGEAQGKGFFKHSKVKPLKPMKPFKHAKPNLDKIRTHIPDKNENFVAFSSSSVSHSTIINGKKTHAAASQTLLNNNGKVDEETVVMNSSDTANKNRKDDDGVTVEDEE</sequence>
<feature type="chain" id="PRO_5009115319" evidence="2">
    <location>
        <begin position="23"/>
        <end position="350"/>
    </location>
</feature>
<dbReference type="OrthoDB" id="7445308at2759"/>
<gene>
    <name evidence="3" type="ORF">g.335</name>
</gene>
<feature type="region of interest" description="Disordered" evidence="1">
    <location>
        <begin position="311"/>
        <end position="350"/>
    </location>
</feature>
<name>A0A1E1WFF4_PECGO</name>
<feature type="signal peptide" evidence="2">
    <location>
        <begin position="1"/>
        <end position="22"/>
    </location>
</feature>
<evidence type="ECO:0000313" key="3">
    <source>
        <dbReference type="EMBL" id="JAT85719.1"/>
    </source>
</evidence>